<keyword evidence="2" id="KW-0539">Nucleus</keyword>
<evidence type="ECO:0000256" key="3">
    <source>
        <dbReference type="SAM" id="MobiDB-lite"/>
    </source>
</evidence>
<dbReference type="GO" id="GO:0003677">
    <property type="term" value="F:DNA binding"/>
    <property type="evidence" value="ECO:0007669"/>
    <property type="project" value="InterPro"/>
</dbReference>
<keyword evidence="1" id="KW-0479">Metal-binding</keyword>
<feature type="region of interest" description="Disordered" evidence="3">
    <location>
        <begin position="217"/>
        <end position="249"/>
    </location>
</feature>
<feature type="region of interest" description="Disordered" evidence="3">
    <location>
        <begin position="58"/>
        <end position="116"/>
    </location>
</feature>
<keyword evidence="4" id="KW-0472">Membrane</keyword>
<feature type="compositionally biased region" description="Polar residues" evidence="3">
    <location>
        <begin position="63"/>
        <end position="79"/>
    </location>
</feature>
<dbReference type="SUPFAM" id="SSF57701">
    <property type="entry name" value="Zn2/Cys6 DNA-binding domain"/>
    <property type="match status" value="1"/>
</dbReference>
<feature type="compositionally biased region" description="Acidic residues" evidence="3">
    <location>
        <begin position="99"/>
        <end position="108"/>
    </location>
</feature>
<dbReference type="PANTHER" id="PTHR46910:SF5">
    <property type="entry name" value="ZN(II)2CYS6 TRANSCRIPTION FACTOR (EUROFUNG)"/>
    <property type="match status" value="1"/>
</dbReference>
<evidence type="ECO:0000256" key="1">
    <source>
        <dbReference type="ARBA" id="ARBA00022723"/>
    </source>
</evidence>
<dbReference type="InterPro" id="IPR036864">
    <property type="entry name" value="Zn2-C6_fun-type_DNA-bd_sf"/>
</dbReference>
<proteinExistence type="predicted"/>
<sequence length="802" mass="89105">MPSHEVQFWIFSPADLDGRIVSSFLIFRDPTSPLPTTNSSSHNLYCTLIGSRVVRLHTEDSPTRSTSGSPQRTLATGLSLSGGRDMDDSQLDASGHEDGPDDAPEEAPEPSSANPQIAIRRACDACRARKIRCNRESPCSYCTHAKIECTHADNKPKEKRTRILITPQYERKIDQIDRRLETVIRLLQDMKVNPSSNSNTSRAELLNFAMATAATPQVEGPPCSAQRVSSTSTPATTASHTLQSDEGEGGIVEGDSSLAAHSVFATEFLQKVVSTESLQDSSLDLGETLDALSQIVNALKQPAAAGEMTYPHAKPFTRVRAQGIELPPIEKAVHTIRIAKSQRLTGMAWIYDFLPSRRICRVNLETCLANLPLHLPASSDVIVALLFGTFHAVEISKPTLAWTLSSKASELCQTLGYHRAESLKNTKDDGKPTVHGMHWHQFLFWNVYYIDKSLSLRLGRASTIPDWHITMPLPSLKEPVASPILPYLVLWIRTAKCQGQIYELLYSPDSMIQPYHVRQTRVHELVSLLHDIDQKTQETTANYQAFAQDGVEEHFAEFYLSSDYVLRLSLLTLVYRAAPRVEGSPTTFSPECIKAARAALEKHQECVAIMRKSHDVYFATYIHWTVLFAPFIPFIVLFCQVIETQDKEDLARLHSFVVFLQETSKMSDAAAKMCRLFQVLYSVALRFVEFRASTPQSRQTQASAEMDAYLAALGFPPKGVEGGQHPQQQQPTAFAQMTSTAPDVVPTSGIAGVGIDAMDESLRPGNPMMWMTNAAQLEDFFYTNTAMMDLLQEPGFEATQQH</sequence>
<protein>
    <submittedName>
        <fullName evidence="6">Fungal specific transcription factor</fullName>
    </submittedName>
</protein>
<dbReference type="GO" id="GO:0008270">
    <property type="term" value="F:zinc ion binding"/>
    <property type="evidence" value="ECO:0007669"/>
    <property type="project" value="InterPro"/>
</dbReference>
<dbReference type="Gene3D" id="4.10.240.10">
    <property type="entry name" value="Zn(2)-C6 fungal-type DNA-binding domain"/>
    <property type="match status" value="1"/>
</dbReference>
<dbReference type="InterPro" id="IPR001138">
    <property type="entry name" value="Zn2Cys6_DnaBD"/>
</dbReference>
<dbReference type="InterPro" id="IPR050987">
    <property type="entry name" value="AtrR-like"/>
</dbReference>
<name>A0A9Q8SVM4_9PEZI</name>
<dbReference type="KEGG" id="clup:CLUP02_09845"/>
<dbReference type="InterPro" id="IPR007219">
    <property type="entry name" value="XnlR_reg_dom"/>
</dbReference>
<organism evidence="6 7">
    <name type="scientific">Colletotrichum lupini</name>
    <dbReference type="NCBI Taxonomy" id="145971"/>
    <lineage>
        <taxon>Eukaryota</taxon>
        <taxon>Fungi</taxon>
        <taxon>Dikarya</taxon>
        <taxon>Ascomycota</taxon>
        <taxon>Pezizomycotina</taxon>
        <taxon>Sordariomycetes</taxon>
        <taxon>Hypocreomycetidae</taxon>
        <taxon>Glomerellales</taxon>
        <taxon>Glomerellaceae</taxon>
        <taxon>Colletotrichum</taxon>
        <taxon>Colletotrichum acutatum species complex</taxon>
    </lineage>
</organism>
<keyword evidence="7" id="KW-1185">Reference proteome</keyword>
<dbReference type="Proteomes" id="UP000830671">
    <property type="component" value="Chromosome 5"/>
</dbReference>
<evidence type="ECO:0000256" key="4">
    <source>
        <dbReference type="SAM" id="Phobius"/>
    </source>
</evidence>
<dbReference type="CDD" id="cd12148">
    <property type="entry name" value="fungal_TF_MHR"/>
    <property type="match status" value="1"/>
</dbReference>
<feature type="domain" description="Zn(2)-C6 fungal-type" evidence="5">
    <location>
        <begin position="122"/>
        <end position="151"/>
    </location>
</feature>
<dbReference type="PROSITE" id="PS00463">
    <property type="entry name" value="ZN2_CY6_FUNGAL_1"/>
    <property type="match status" value="1"/>
</dbReference>
<keyword evidence="4" id="KW-0812">Transmembrane</keyword>
<feature type="compositionally biased region" description="Low complexity" evidence="3">
    <location>
        <begin position="229"/>
        <end position="239"/>
    </location>
</feature>
<accession>A0A9Q8SVM4</accession>
<dbReference type="SMART" id="SM00906">
    <property type="entry name" value="Fungal_trans"/>
    <property type="match status" value="1"/>
</dbReference>
<dbReference type="GO" id="GO:0006351">
    <property type="term" value="P:DNA-templated transcription"/>
    <property type="evidence" value="ECO:0007669"/>
    <property type="project" value="InterPro"/>
</dbReference>
<evidence type="ECO:0000313" key="6">
    <source>
        <dbReference type="EMBL" id="UQC84349.1"/>
    </source>
</evidence>
<evidence type="ECO:0000259" key="5">
    <source>
        <dbReference type="PROSITE" id="PS50048"/>
    </source>
</evidence>
<dbReference type="CDD" id="cd00067">
    <property type="entry name" value="GAL4"/>
    <property type="match status" value="1"/>
</dbReference>
<dbReference type="Pfam" id="PF00172">
    <property type="entry name" value="Zn_clus"/>
    <property type="match status" value="1"/>
</dbReference>
<dbReference type="PROSITE" id="PS50048">
    <property type="entry name" value="ZN2_CY6_FUNGAL_2"/>
    <property type="match status" value="1"/>
</dbReference>
<dbReference type="RefSeq" id="XP_049145967.1">
    <property type="nucleotide sequence ID" value="XM_049288823.1"/>
</dbReference>
<gene>
    <name evidence="6" type="ORF">CLUP02_09845</name>
</gene>
<dbReference type="PANTHER" id="PTHR46910">
    <property type="entry name" value="TRANSCRIPTION FACTOR PDR1"/>
    <property type="match status" value="1"/>
</dbReference>
<dbReference type="GeneID" id="73343833"/>
<dbReference type="AlphaFoldDB" id="A0A9Q8SVM4"/>
<dbReference type="EMBL" id="CP019477">
    <property type="protein sequence ID" value="UQC84349.1"/>
    <property type="molecule type" value="Genomic_DNA"/>
</dbReference>
<dbReference type="GO" id="GO:0000981">
    <property type="term" value="F:DNA-binding transcription factor activity, RNA polymerase II-specific"/>
    <property type="evidence" value="ECO:0007669"/>
    <property type="project" value="InterPro"/>
</dbReference>
<dbReference type="Pfam" id="PF04082">
    <property type="entry name" value="Fungal_trans"/>
    <property type="match status" value="1"/>
</dbReference>
<keyword evidence="4" id="KW-1133">Transmembrane helix</keyword>
<feature type="transmembrane region" description="Helical" evidence="4">
    <location>
        <begin position="621"/>
        <end position="642"/>
    </location>
</feature>
<evidence type="ECO:0000313" key="7">
    <source>
        <dbReference type="Proteomes" id="UP000830671"/>
    </source>
</evidence>
<dbReference type="SMART" id="SM00066">
    <property type="entry name" value="GAL4"/>
    <property type="match status" value="1"/>
</dbReference>
<reference evidence="6" key="1">
    <citation type="journal article" date="2021" name="Mol. Plant Microbe Interact.">
        <title>Complete Genome Sequence of the Plant-Pathogenic Fungus Colletotrichum lupini.</title>
        <authorList>
            <person name="Baroncelli R."/>
            <person name="Pensec F."/>
            <person name="Da Lio D."/>
            <person name="Boufleur T."/>
            <person name="Vicente I."/>
            <person name="Sarrocco S."/>
            <person name="Picot A."/>
            <person name="Baraldi E."/>
            <person name="Sukno S."/>
            <person name="Thon M."/>
            <person name="Le Floch G."/>
        </authorList>
    </citation>
    <scope>NUCLEOTIDE SEQUENCE</scope>
    <source>
        <strain evidence="6">IMI 504893</strain>
    </source>
</reference>
<evidence type="ECO:0000256" key="2">
    <source>
        <dbReference type="ARBA" id="ARBA00023242"/>
    </source>
</evidence>